<dbReference type="InterPro" id="IPR011050">
    <property type="entry name" value="Pectin_lyase_fold/virulence"/>
</dbReference>
<dbReference type="Gene3D" id="2.160.20.10">
    <property type="entry name" value="Single-stranded right-handed beta-helix, Pectin lyase-like"/>
    <property type="match status" value="1"/>
</dbReference>
<keyword evidence="3 4" id="KW-0326">Glycosidase</keyword>
<evidence type="ECO:0000256" key="2">
    <source>
        <dbReference type="ARBA" id="ARBA00022801"/>
    </source>
</evidence>
<dbReference type="Pfam" id="PF00295">
    <property type="entry name" value="Glyco_hydro_28"/>
    <property type="match status" value="1"/>
</dbReference>
<dbReference type="RefSeq" id="WP_055216778.1">
    <property type="nucleotide sequence ID" value="NZ_CP103283.1"/>
</dbReference>
<dbReference type="GO" id="GO:0005975">
    <property type="term" value="P:carbohydrate metabolic process"/>
    <property type="evidence" value="ECO:0007669"/>
    <property type="project" value="InterPro"/>
</dbReference>
<dbReference type="SMART" id="SM00710">
    <property type="entry name" value="PbH1"/>
    <property type="match status" value="6"/>
</dbReference>
<dbReference type="GO" id="GO:0004650">
    <property type="term" value="F:polygalacturonase activity"/>
    <property type="evidence" value="ECO:0007669"/>
    <property type="project" value="InterPro"/>
</dbReference>
<dbReference type="PROSITE" id="PS00502">
    <property type="entry name" value="POLYGALACTURONASE"/>
    <property type="match status" value="1"/>
</dbReference>
<organism evidence="6 7">
    <name type="scientific">Bacteroides thetaiotaomicron</name>
    <dbReference type="NCBI Taxonomy" id="818"/>
    <lineage>
        <taxon>Bacteria</taxon>
        <taxon>Pseudomonadati</taxon>
        <taxon>Bacteroidota</taxon>
        <taxon>Bacteroidia</taxon>
        <taxon>Bacteroidales</taxon>
        <taxon>Bacteroidaceae</taxon>
        <taxon>Bacteroides</taxon>
    </lineage>
</organism>
<keyword evidence="2 4" id="KW-0378">Hydrolase</keyword>
<comment type="similarity">
    <text evidence="1 4">Belongs to the glycosyl hydrolase 28 family.</text>
</comment>
<accession>A0A139KMN9</accession>
<dbReference type="InterPro" id="IPR000743">
    <property type="entry name" value="Glyco_hydro_28"/>
</dbReference>
<evidence type="ECO:0000313" key="7">
    <source>
        <dbReference type="Proteomes" id="UP000782901"/>
    </source>
</evidence>
<dbReference type="SUPFAM" id="SSF51126">
    <property type="entry name" value="Pectin lyase-like"/>
    <property type="match status" value="1"/>
</dbReference>
<protein>
    <submittedName>
        <fullName evidence="6">Glycoside hydrolase family 28 protein</fullName>
    </submittedName>
</protein>
<dbReference type="PANTHER" id="PTHR31339:SF9">
    <property type="entry name" value="PLASMIN AND FIBRONECTIN-BINDING PROTEIN A"/>
    <property type="match status" value="1"/>
</dbReference>
<dbReference type="InterPro" id="IPR024535">
    <property type="entry name" value="RHGA/B-epi-like_pectate_lyase"/>
</dbReference>
<proteinExistence type="inferred from homology"/>
<evidence type="ECO:0000256" key="1">
    <source>
        <dbReference type="ARBA" id="ARBA00008834"/>
    </source>
</evidence>
<evidence type="ECO:0000313" key="6">
    <source>
        <dbReference type="EMBL" id="MBS5409964.1"/>
    </source>
</evidence>
<dbReference type="InterPro" id="IPR051801">
    <property type="entry name" value="GH28_Enzymes"/>
</dbReference>
<feature type="domain" description="Rhamnogalacturonase A/B/Epimerase-like pectate lyase" evidence="5">
    <location>
        <begin position="59"/>
        <end position="114"/>
    </location>
</feature>
<name>A0A139KMN9_BACT4</name>
<dbReference type="EMBL" id="JAGZEE010000003">
    <property type="protein sequence ID" value="MBS5409964.1"/>
    <property type="molecule type" value="Genomic_DNA"/>
</dbReference>
<dbReference type="AlphaFoldDB" id="A0A139KMN9"/>
<dbReference type="InterPro" id="IPR006626">
    <property type="entry name" value="PbH1"/>
</dbReference>
<dbReference type="InterPro" id="IPR012334">
    <property type="entry name" value="Pectin_lyas_fold"/>
</dbReference>
<dbReference type="Proteomes" id="UP000782901">
    <property type="component" value="Unassembled WGS sequence"/>
</dbReference>
<reference evidence="6" key="1">
    <citation type="submission" date="2021-02" db="EMBL/GenBank/DDBJ databases">
        <title>Infant gut strain persistence is associated with maternal origin, phylogeny, and functional potential including surface adhesion and iron acquisition.</title>
        <authorList>
            <person name="Lou Y.C."/>
        </authorList>
    </citation>
    <scope>NUCLEOTIDE SEQUENCE</scope>
    <source>
        <strain evidence="6">L3_082_243G1_dasL3_082_243G1_maxbin2.maxbin.015s ta_sub</strain>
    </source>
</reference>
<sequence>MNTMTRRLLWMVVCCLPFVSGCKQSECAISETAIDDTIYQNLPFEMPKVQQPVFPAYEVNISKFGAKGDGMTLNTKAINDAIKEVNQRGGGKVIIPEGTWLTGPIELLSNVNLYTERNALVLFTGDFEAYPIIPTSFEGLETRRCQSPISARNAENIAITGYGIFDGNGDCWRPVKKEKLTASQWNKLVKSGGVLDEQERIWYPTAGSLKGAMACKDFNVPEGINTDEEWNEIRAWLRPVLLSFVKSKKILLEGVTFKNSPSWCLHPLSCEDFTVNNIQVINPWYSQNGDALDLESCKNALILNSVFDAGDDAICIKSGKDENGRRRGEPCQNVIVKNNTVLHGHGGFVVGSEMSGGVKNIYVEDCTFLGTDVGLRFKSTRGRGGVVENIYINNINMINIPNEPLLFDLFYGGKGAGEESEEDLLSRMKTAIPPVTEETPAFRDIHISNVICRGSGRAMFFNGLPEMPIRNVTVKNVVMTEATDGVVISQVDGVTLENIYVESTKGKNILNVKSAKNLKVDGETYEEIDAKGQILNFK</sequence>
<gene>
    <name evidence="6" type="ORF">KHY35_04485</name>
</gene>
<dbReference type="Pfam" id="PF12708">
    <property type="entry name" value="Pect-lyase_RHGA_epim"/>
    <property type="match status" value="1"/>
</dbReference>
<evidence type="ECO:0000256" key="4">
    <source>
        <dbReference type="RuleBase" id="RU361169"/>
    </source>
</evidence>
<evidence type="ECO:0000259" key="5">
    <source>
        <dbReference type="Pfam" id="PF12708"/>
    </source>
</evidence>
<comment type="caution">
    <text evidence="6">The sequence shown here is derived from an EMBL/GenBank/DDBJ whole genome shotgun (WGS) entry which is preliminary data.</text>
</comment>
<dbReference type="PANTHER" id="PTHR31339">
    <property type="entry name" value="PECTIN LYASE-RELATED"/>
    <property type="match status" value="1"/>
</dbReference>
<evidence type="ECO:0000256" key="3">
    <source>
        <dbReference type="ARBA" id="ARBA00023295"/>
    </source>
</evidence>